<dbReference type="Proteomes" id="UP001164705">
    <property type="component" value="Chromosome"/>
</dbReference>
<dbReference type="KEGG" id="lnu:N7U66_13875"/>
<name>A0A9E8MTK1_9FLAO</name>
<proteinExistence type="predicted"/>
<accession>A0A9E8MTK1</accession>
<keyword evidence="2" id="KW-1185">Reference proteome</keyword>
<gene>
    <name evidence="1" type="ORF">N7U66_13875</name>
</gene>
<evidence type="ECO:0000313" key="2">
    <source>
        <dbReference type="Proteomes" id="UP001164705"/>
    </source>
</evidence>
<dbReference type="EMBL" id="CP113088">
    <property type="protein sequence ID" value="WAC01213.1"/>
    <property type="molecule type" value="Genomic_DNA"/>
</dbReference>
<dbReference type="AlphaFoldDB" id="A0A9E8MTK1"/>
<organism evidence="1 2">
    <name type="scientific">Lacinutrix neustonica</name>
    <dbReference type="NCBI Taxonomy" id="2980107"/>
    <lineage>
        <taxon>Bacteria</taxon>
        <taxon>Pseudomonadati</taxon>
        <taxon>Bacteroidota</taxon>
        <taxon>Flavobacteriia</taxon>
        <taxon>Flavobacteriales</taxon>
        <taxon>Flavobacteriaceae</taxon>
        <taxon>Lacinutrix</taxon>
    </lineage>
</organism>
<sequence>MKNEKRALLITDGETLFNVGLSNGLLVGFDIKYIKNNIKA</sequence>
<evidence type="ECO:0000313" key="1">
    <source>
        <dbReference type="EMBL" id="WAC01213.1"/>
    </source>
</evidence>
<protein>
    <submittedName>
        <fullName evidence="1">Uncharacterized protein</fullName>
    </submittedName>
</protein>
<reference evidence="1" key="1">
    <citation type="submission" date="2022-11" db="EMBL/GenBank/DDBJ databases">
        <title>Lacinutrix neustonica HL-RS19T sp. nov., isolated from the surface microlayer sample of brackish Lake Shihwa.</title>
        <authorList>
            <person name="Choi J.Y."/>
            <person name="Hwang C.Y."/>
        </authorList>
    </citation>
    <scope>NUCLEOTIDE SEQUENCE</scope>
    <source>
        <strain evidence="1">HL-RS19</strain>
    </source>
</reference>
<dbReference type="RefSeq" id="WP_267675829.1">
    <property type="nucleotide sequence ID" value="NZ_CP113088.1"/>
</dbReference>